<proteinExistence type="predicted"/>
<evidence type="ECO:0000256" key="1">
    <source>
        <dbReference type="SAM" id="SignalP"/>
    </source>
</evidence>
<evidence type="ECO:0008006" key="4">
    <source>
        <dbReference type="Google" id="ProtNLM"/>
    </source>
</evidence>
<accession>A0ABU8SEQ5</accession>
<protein>
    <recommendedName>
        <fullName evidence="4">Surface layer protein A domain-containing protein</fullName>
    </recommendedName>
</protein>
<reference evidence="2 3" key="1">
    <citation type="submission" date="2023-10" db="EMBL/GenBank/DDBJ databases">
        <title>Holzapfeliella saturejae sp. nov. isolated from Satureja montana flowers.</title>
        <authorList>
            <person name="Alcantara C."/>
            <person name="Zuniga M."/>
            <person name="Landete J.M."/>
            <person name="Monedero V."/>
        </authorList>
    </citation>
    <scope>NUCLEOTIDE SEQUENCE [LARGE SCALE GENOMIC DNA]</scope>
    <source>
        <strain evidence="2 3">He02</strain>
    </source>
</reference>
<feature type="signal peptide" evidence="1">
    <location>
        <begin position="1"/>
        <end position="27"/>
    </location>
</feature>
<name>A0ABU8SEQ5_9LACO</name>
<keyword evidence="3" id="KW-1185">Reference proteome</keyword>
<feature type="chain" id="PRO_5046669923" description="Surface layer protein A domain-containing protein" evidence="1">
    <location>
        <begin position="28"/>
        <end position="213"/>
    </location>
</feature>
<dbReference type="EMBL" id="JAWMWG010000001">
    <property type="protein sequence ID" value="MEJ6347876.1"/>
    <property type="molecule type" value="Genomic_DNA"/>
</dbReference>
<keyword evidence="1" id="KW-0732">Signal</keyword>
<dbReference type="Proteomes" id="UP001377804">
    <property type="component" value="Unassembled WGS sequence"/>
</dbReference>
<evidence type="ECO:0000313" key="2">
    <source>
        <dbReference type="EMBL" id="MEJ6347876.1"/>
    </source>
</evidence>
<dbReference type="RefSeq" id="WP_339968491.1">
    <property type="nucleotide sequence ID" value="NZ_JAWMWG010000001.1"/>
</dbReference>
<sequence length="213" mass="24332">MKRGTIKLCGAVLAAICLLGVGQTANAATQRVVKEGDVNKVATVNYVKGYGISTWRNVDETPTGHYLPTGSQWIVNHMSMFEDNTFWYLVGNNEWVSNKYYDIKQDCAEQKMNAVITIKNPKIFRRGVPIFSDTINYNQTGFVNFDNDYRVFSRQVLGGETWYQVGQNQWIEGQYADIKSEVSRDNKQSLVNFPGANQKNYEVYQNKIKSRQL</sequence>
<organism evidence="2 3">
    <name type="scientific">Holzapfeliella saturejae</name>
    <dbReference type="NCBI Taxonomy" id="3082953"/>
    <lineage>
        <taxon>Bacteria</taxon>
        <taxon>Bacillati</taxon>
        <taxon>Bacillota</taxon>
        <taxon>Bacilli</taxon>
        <taxon>Lactobacillales</taxon>
        <taxon>Lactobacillaceae</taxon>
        <taxon>Holzapfeliella</taxon>
    </lineage>
</organism>
<evidence type="ECO:0000313" key="3">
    <source>
        <dbReference type="Proteomes" id="UP001377804"/>
    </source>
</evidence>
<gene>
    <name evidence="2" type="ORF">R4Y45_01360</name>
</gene>
<comment type="caution">
    <text evidence="2">The sequence shown here is derived from an EMBL/GenBank/DDBJ whole genome shotgun (WGS) entry which is preliminary data.</text>
</comment>